<organism evidence="4">
    <name type="scientific">marine metagenome</name>
    <dbReference type="NCBI Taxonomy" id="408172"/>
    <lineage>
        <taxon>unclassified sequences</taxon>
        <taxon>metagenomes</taxon>
        <taxon>ecological metagenomes</taxon>
    </lineage>
</organism>
<evidence type="ECO:0000256" key="1">
    <source>
        <dbReference type="ARBA" id="ARBA00022555"/>
    </source>
</evidence>
<dbReference type="PANTHER" id="PTHR17224:SF1">
    <property type="entry name" value="PEPTIDYL-TRNA HYDROLASE"/>
    <property type="match status" value="1"/>
</dbReference>
<protein>
    <recommendedName>
        <fullName evidence="5">Peptidyl-tRNA hydrolase</fullName>
    </recommendedName>
</protein>
<keyword evidence="1" id="KW-0820">tRNA-binding</keyword>
<evidence type="ECO:0000256" key="2">
    <source>
        <dbReference type="ARBA" id="ARBA00022801"/>
    </source>
</evidence>
<evidence type="ECO:0008006" key="5">
    <source>
        <dbReference type="Google" id="ProtNLM"/>
    </source>
</evidence>
<dbReference type="NCBIfam" id="TIGR00447">
    <property type="entry name" value="pth"/>
    <property type="match status" value="1"/>
</dbReference>
<accession>A0A381W1J7</accession>
<keyword evidence="2" id="KW-0378">Hydrolase</keyword>
<dbReference type="AlphaFoldDB" id="A0A381W1J7"/>
<dbReference type="PANTHER" id="PTHR17224">
    <property type="entry name" value="PEPTIDYL-TRNA HYDROLASE"/>
    <property type="match status" value="1"/>
</dbReference>
<dbReference type="GO" id="GO:0004045">
    <property type="term" value="F:peptidyl-tRNA hydrolase activity"/>
    <property type="evidence" value="ECO:0007669"/>
    <property type="project" value="InterPro"/>
</dbReference>
<dbReference type="EMBL" id="UINC01010394">
    <property type="protein sequence ID" value="SVA46241.1"/>
    <property type="molecule type" value="Genomic_DNA"/>
</dbReference>
<reference evidence="4" key="1">
    <citation type="submission" date="2018-05" db="EMBL/GenBank/DDBJ databases">
        <authorList>
            <person name="Lanie J.A."/>
            <person name="Ng W.-L."/>
            <person name="Kazmierczak K.M."/>
            <person name="Andrzejewski T.M."/>
            <person name="Davidsen T.M."/>
            <person name="Wayne K.J."/>
            <person name="Tettelin H."/>
            <person name="Glass J.I."/>
            <person name="Rusch D."/>
            <person name="Podicherti R."/>
            <person name="Tsui H.-C.T."/>
            <person name="Winkler M.E."/>
        </authorList>
    </citation>
    <scope>NUCLEOTIDE SEQUENCE</scope>
</reference>
<dbReference type="SUPFAM" id="SSF53178">
    <property type="entry name" value="Peptidyl-tRNA hydrolase-like"/>
    <property type="match status" value="1"/>
</dbReference>
<dbReference type="GO" id="GO:0000049">
    <property type="term" value="F:tRNA binding"/>
    <property type="evidence" value="ECO:0007669"/>
    <property type="project" value="UniProtKB-KW"/>
</dbReference>
<dbReference type="InterPro" id="IPR036416">
    <property type="entry name" value="Pept_tRNA_hydro_sf"/>
</dbReference>
<dbReference type="Gene3D" id="3.40.50.1470">
    <property type="entry name" value="Peptidyl-tRNA hydrolase"/>
    <property type="match status" value="1"/>
</dbReference>
<keyword evidence="3" id="KW-0694">RNA-binding</keyword>
<dbReference type="InterPro" id="IPR001328">
    <property type="entry name" value="Pept_tRNA_hydro"/>
</dbReference>
<name>A0A381W1J7_9ZZZZ</name>
<proteinExistence type="predicted"/>
<evidence type="ECO:0000256" key="3">
    <source>
        <dbReference type="ARBA" id="ARBA00022884"/>
    </source>
</evidence>
<evidence type="ECO:0000313" key="4">
    <source>
        <dbReference type="EMBL" id="SVA46241.1"/>
    </source>
</evidence>
<gene>
    <name evidence="4" type="ORF">METZ01_LOCUS99095</name>
</gene>
<dbReference type="Pfam" id="PF01195">
    <property type="entry name" value="Pept_tRNA_hydro"/>
    <property type="match status" value="1"/>
</dbReference>
<sequence length="161" mass="18026">MDELAHRWNLAFKPGKGDYVYTQKKNGKALLVKPTTGMNKSGTAVKTILRDMDIALSDLHVILDDVDLPLGRVRVRPKGGDGCHRGMESIIYHLGSTCFPRLRCGVAAEDHQRPAEKYVLKPFRKKDTPLADEMIQTVADAAESILYIGLDKTMNQFNEKK</sequence>